<feature type="non-terminal residue" evidence="3">
    <location>
        <position position="1"/>
    </location>
</feature>
<dbReference type="AlphaFoldDB" id="G0R2Q1"/>
<dbReference type="eggNOG" id="KOG0379">
    <property type="taxonomic scope" value="Eukaryota"/>
</dbReference>
<dbReference type="RefSeq" id="XP_004027602.1">
    <property type="nucleotide sequence ID" value="XM_004027553.1"/>
</dbReference>
<dbReference type="SUPFAM" id="SSF50965">
    <property type="entry name" value="Galactose oxidase, central domain"/>
    <property type="match status" value="1"/>
</dbReference>
<dbReference type="PANTHER" id="PTHR46228">
    <property type="entry name" value="KELCH DOMAIN-CONTAINING PROTEIN"/>
    <property type="match status" value="1"/>
</dbReference>
<dbReference type="InParanoid" id="G0R2Q1"/>
<name>G0R2Q1_ICHMU</name>
<dbReference type="OrthoDB" id="287390at2759"/>
<dbReference type="InterPro" id="IPR015915">
    <property type="entry name" value="Kelch-typ_b-propeller"/>
</dbReference>
<gene>
    <name evidence="3" type="ORF">IMG5_180360</name>
</gene>
<dbReference type="Proteomes" id="UP000008983">
    <property type="component" value="Unassembled WGS sequence"/>
</dbReference>
<dbReference type="STRING" id="857967.G0R2Q1"/>
<evidence type="ECO:0000256" key="2">
    <source>
        <dbReference type="ARBA" id="ARBA00022737"/>
    </source>
</evidence>
<dbReference type="Gene3D" id="2.120.10.80">
    <property type="entry name" value="Kelch-type beta propeller"/>
    <property type="match status" value="1"/>
</dbReference>
<dbReference type="EMBL" id="GL984277">
    <property type="protein sequence ID" value="EGR28257.1"/>
    <property type="molecule type" value="Genomic_DNA"/>
</dbReference>
<keyword evidence="2" id="KW-0677">Repeat</keyword>
<proteinExistence type="predicted"/>
<reference evidence="3 4" key="1">
    <citation type="submission" date="2011-07" db="EMBL/GenBank/DDBJ databases">
        <authorList>
            <person name="Coyne R."/>
            <person name="Brami D."/>
            <person name="Johnson J."/>
            <person name="Hostetler J."/>
            <person name="Hannick L."/>
            <person name="Clark T."/>
            <person name="Cassidy-Hanley D."/>
            <person name="Inman J."/>
        </authorList>
    </citation>
    <scope>NUCLEOTIDE SEQUENCE [LARGE SCALE GENOMIC DNA]</scope>
    <source>
        <strain evidence="3 4">G5</strain>
    </source>
</reference>
<dbReference type="Pfam" id="PF24681">
    <property type="entry name" value="Kelch_KLHDC2_KLHL20_DRC7"/>
    <property type="match status" value="1"/>
</dbReference>
<evidence type="ECO:0000313" key="4">
    <source>
        <dbReference type="Proteomes" id="UP000008983"/>
    </source>
</evidence>
<dbReference type="GeneID" id="14904332"/>
<dbReference type="InterPro" id="IPR011043">
    <property type="entry name" value="Gal_Oxase/kelch_b-propeller"/>
</dbReference>
<evidence type="ECO:0000313" key="3">
    <source>
        <dbReference type="EMBL" id="EGR28257.1"/>
    </source>
</evidence>
<evidence type="ECO:0000256" key="1">
    <source>
        <dbReference type="ARBA" id="ARBA00022441"/>
    </source>
</evidence>
<keyword evidence="4" id="KW-1185">Reference proteome</keyword>
<keyword evidence="1" id="KW-0880">Kelch repeat</keyword>
<sequence>DNQFFFPTKAHSAIKISDTQIFVFGGFNQKKQCTDTSIIINVETRKVSLYETRGQKPNPRALHKMLPIKENVVCLFGGISCPEDAIKSLTATYLNDFYILNLNEGYWSRPNAGGYVPAPRYSISIASNQSEVQGEIILLGGRTLESIGDNNIYILTEVDAFEDEIWGLKCKEKNQYEAFKELIKKNKQATNISLINLEFNEAEKYIFEQYIIWNSQQ</sequence>
<organism evidence="3 4">
    <name type="scientific">Ichthyophthirius multifiliis</name>
    <name type="common">White spot disease agent</name>
    <name type="synonym">Ich</name>
    <dbReference type="NCBI Taxonomy" id="5932"/>
    <lineage>
        <taxon>Eukaryota</taxon>
        <taxon>Sar</taxon>
        <taxon>Alveolata</taxon>
        <taxon>Ciliophora</taxon>
        <taxon>Intramacronucleata</taxon>
        <taxon>Oligohymenophorea</taxon>
        <taxon>Hymenostomatida</taxon>
        <taxon>Ophryoglenina</taxon>
        <taxon>Ichthyophthirius</taxon>
    </lineage>
</organism>
<dbReference type="PANTHER" id="PTHR46228:SF2">
    <property type="entry name" value="KELCH REPEAT PROTEIN (AFU_ORTHOLOGUE AFUA_4G14350)"/>
    <property type="match status" value="1"/>
</dbReference>
<accession>G0R2Q1</accession>
<protein>
    <submittedName>
        <fullName evidence="3">Kelch repeat protein</fullName>
    </submittedName>
</protein>